<gene>
    <name evidence="1" type="ORF">S06H3_27347</name>
</gene>
<proteinExistence type="predicted"/>
<feature type="non-terminal residue" evidence="1">
    <location>
        <position position="35"/>
    </location>
</feature>
<comment type="caution">
    <text evidence="1">The sequence shown here is derived from an EMBL/GenBank/DDBJ whole genome shotgun (WGS) entry which is preliminary data.</text>
</comment>
<protein>
    <submittedName>
        <fullName evidence="1">Uncharacterized protein</fullName>
    </submittedName>
</protein>
<reference evidence="1" key="1">
    <citation type="journal article" date="2014" name="Front. Microbiol.">
        <title>High frequency of phylogenetically diverse reductive dehalogenase-homologous genes in deep subseafloor sedimentary metagenomes.</title>
        <authorList>
            <person name="Kawai M."/>
            <person name="Futagami T."/>
            <person name="Toyoda A."/>
            <person name="Takaki Y."/>
            <person name="Nishi S."/>
            <person name="Hori S."/>
            <person name="Arai W."/>
            <person name="Tsubouchi T."/>
            <person name="Morono Y."/>
            <person name="Uchiyama I."/>
            <person name="Ito T."/>
            <person name="Fujiyama A."/>
            <person name="Inagaki F."/>
            <person name="Takami H."/>
        </authorList>
    </citation>
    <scope>NUCLEOTIDE SEQUENCE</scope>
    <source>
        <strain evidence="1">Expedition CK06-06</strain>
    </source>
</reference>
<evidence type="ECO:0000313" key="1">
    <source>
        <dbReference type="EMBL" id="GAI20370.1"/>
    </source>
</evidence>
<dbReference type="EMBL" id="BARV01015858">
    <property type="protein sequence ID" value="GAI20370.1"/>
    <property type="molecule type" value="Genomic_DNA"/>
</dbReference>
<dbReference type="AlphaFoldDB" id="X1N0F8"/>
<organism evidence="1">
    <name type="scientific">marine sediment metagenome</name>
    <dbReference type="NCBI Taxonomy" id="412755"/>
    <lineage>
        <taxon>unclassified sequences</taxon>
        <taxon>metagenomes</taxon>
        <taxon>ecological metagenomes</taxon>
    </lineage>
</organism>
<accession>X1N0F8</accession>
<sequence>MEVHITKRYQGVFRDGNGALACRTESLVSHPEKRY</sequence>
<name>X1N0F8_9ZZZZ</name>